<dbReference type="SMART" id="SM00665">
    <property type="entry name" value="B561"/>
    <property type="match status" value="1"/>
</dbReference>
<dbReference type="CDD" id="cd08760">
    <property type="entry name" value="Cyt_b561_FRRS1_like"/>
    <property type="match status" value="1"/>
</dbReference>
<keyword evidence="3 8" id="KW-0812">Transmembrane</keyword>
<reference evidence="12" key="1">
    <citation type="submission" date="2015-07" db="EMBL/GenBank/DDBJ databases">
        <title>Transcriptome Assembly of Anthurium amnicola.</title>
        <authorList>
            <person name="Suzuki J."/>
        </authorList>
    </citation>
    <scope>NUCLEOTIDE SEQUENCE</scope>
</reference>
<dbReference type="PANTHER" id="PTHR23130:SF162">
    <property type="entry name" value="OS05G0237200 PROTEIN"/>
    <property type="match status" value="1"/>
</dbReference>
<feature type="transmembrane region" description="Helical" evidence="8">
    <location>
        <begin position="326"/>
        <end position="344"/>
    </location>
</feature>
<feature type="transmembrane region" description="Helical" evidence="8">
    <location>
        <begin position="255"/>
        <end position="276"/>
    </location>
</feature>
<dbReference type="InterPro" id="IPR006593">
    <property type="entry name" value="Cyt_b561/ferric_Rdtase_TM"/>
</dbReference>
<evidence type="ECO:0000256" key="1">
    <source>
        <dbReference type="ARBA" id="ARBA00004370"/>
    </source>
</evidence>
<evidence type="ECO:0000256" key="9">
    <source>
        <dbReference type="SAM" id="SignalP"/>
    </source>
</evidence>
<accession>A0A1D1XJT0</accession>
<dbReference type="PROSITE" id="PS50939">
    <property type="entry name" value="CYTOCHROME_B561"/>
    <property type="match status" value="1"/>
</dbReference>
<evidence type="ECO:0000259" key="10">
    <source>
        <dbReference type="PROSITE" id="PS50836"/>
    </source>
</evidence>
<sequence length="386" mass="42211">MAGAGRRGGPPNGRPFRFSALALLVWAAAAAVSTSGVDAQSDACGSDLSSFLPAPFNGSGFNCRPLWNNFVLRYSQSQDYILSIVLSATYTSGWVGIGFSRDGMMVGSSAMVGWISREDTAVIRQFYLGGQSSSQVVVNKGQLQATNVKPAVVLYGPNIYLAFQVQFSAPITQQDLLFAYSAATPLNYKLRQHDDKTSIRFDFSAGTASASSYPHQLKRNHGALAIFGWGVLLPIGAIVARYFKQWDPLWYCVHVVIQFAGFIIGLAAVVAGLALYHKLHANVPVHRGLGIFVFVLGILQVIAFFLRPDKDSKIRRYWNWYHHWVGRIALFLAAVNIILGIRVGGAGTAWKVGYGINLAFILTAVTVLEIILWVRWSRKSVASPTF</sequence>
<keyword evidence="5" id="KW-0249">Electron transport</keyword>
<dbReference type="PANTHER" id="PTHR23130">
    <property type="entry name" value="CYTOCHROME B561 AND DOMON DOMAIN-CONTAINING PROTEIN"/>
    <property type="match status" value="1"/>
</dbReference>
<evidence type="ECO:0000256" key="3">
    <source>
        <dbReference type="ARBA" id="ARBA00022692"/>
    </source>
</evidence>
<dbReference type="Pfam" id="PF03351">
    <property type="entry name" value="DOMON"/>
    <property type="match status" value="1"/>
</dbReference>
<dbReference type="GO" id="GO:0016020">
    <property type="term" value="C:membrane"/>
    <property type="evidence" value="ECO:0007669"/>
    <property type="project" value="UniProtKB-SubCell"/>
</dbReference>
<feature type="chain" id="PRO_5008899536" evidence="9">
    <location>
        <begin position="40"/>
        <end position="386"/>
    </location>
</feature>
<evidence type="ECO:0000256" key="4">
    <source>
        <dbReference type="ARBA" id="ARBA00022729"/>
    </source>
</evidence>
<keyword evidence="4 9" id="KW-0732">Signal</keyword>
<feature type="transmembrane region" description="Helical" evidence="8">
    <location>
        <begin position="222"/>
        <end position="243"/>
    </location>
</feature>
<feature type="signal peptide" evidence="9">
    <location>
        <begin position="1"/>
        <end position="39"/>
    </location>
</feature>
<protein>
    <submittedName>
        <fullName evidence="12">Ferric-chelate reductase 1</fullName>
    </submittedName>
</protein>
<evidence type="ECO:0000256" key="2">
    <source>
        <dbReference type="ARBA" id="ARBA00022448"/>
    </source>
</evidence>
<dbReference type="AlphaFoldDB" id="A0A1D1XJT0"/>
<evidence type="ECO:0000313" key="12">
    <source>
        <dbReference type="EMBL" id="JAT42658.1"/>
    </source>
</evidence>
<organism evidence="12">
    <name type="scientific">Anthurium amnicola</name>
    <dbReference type="NCBI Taxonomy" id="1678845"/>
    <lineage>
        <taxon>Eukaryota</taxon>
        <taxon>Viridiplantae</taxon>
        <taxon>Streptophyta</taxon>
        <taxon>Embryophyta</taxon>
        <taxon>Tracheophyta</taxon>
        <taxon>Spermatophyta</taxon>
        <taxon>Magnoliopsida</taxon>
        <taxon>Liliopsida</taxon>
        <taxon>Araceae</taxon>
        <taxon>Pothoideae</taxon>
        <taxon>Potheae</taxon>
        <taxon>Anthurium</taxon>
    </lineage>
</organism>
<dbReference type="SUPFAM" id="SSF49344">
    <property type="entry name" value="CBD9-like"/>
    <property type="match status" value="1"/>
</dbReference>
<evidence type="ECO:0000256" key="8">
    <source>
        <dbReference type="SAM" id="Phobius"/>
    </source>
</evidence>
<evidence type="ECO:0000256" key="5">
    <source>
        <dbReference type="ARBA" id="ARBA00022982"/>
    </source>
</evidence>
<keyword evidence="2" id="KW-0813">Transport</keyword>
<evidence type="ECO:0000256" key="6">
    <source>
        <dbReference type="ARBA" id="ARBA00022989"/>
    </source>
</evidence>
<feature type="transmembrane region" description="Helical" evidence="8">
    <location>
        <begin position="356"/>
        <end position="376"/>
    </location>
</feature>
<dbReference type="PROSITE" id="PS50836">
    <property type="entry name" value="DOMON"/>
    <property type="match status" value="1"/>
</dbReference>
<dbReference type="SMART" id="SM00664">
    <property type="entry name" value="DoH"/>
    <property type="match status" value="1"/>
</dbReference>
<dbReference type="CDD" id="cd09631">
    <property type="entry name" value="DOMON_DOH"/>
    <property type="match status" value="1"/>
</dbReference>
<name>A0A1D1XJT0_9ARAE</name>
<dbReference type="Pfam" id="PF03188">
    <property type="entry name" value="Cytochrom_B561"/>
    <property type="match status" value="1"/>
</dbReference>
<dbReference type="InterPro" id="IPR045266">
    <property type="entry name" value="DOH_DOMON"/>
</dbReference>
<comment type="subcellular location">
    <subcellularLocation>
        <location evidence="1">Membrane</location>
    </subcellularLocation>
</comment>
<proteinExistence type="predicted"/>
<gene>
    <name evidence="12" type="primary">FRRS1_3</name>
    <name evidence="12" type="ORF">g.33240</name>
</gene>
<evidence type="ECO:0000259" key="11">
    <source>
        <dbReference type="PROSITE" id="PS50939"/>
    </source>
</evidence>
<feature type="transmembrane region" description="Helical" evidence="8">
    <location>
        <begin position="288"/>
        <end position="306"/>
    </location>
</feature>
<dbReference type="Gene3D" id="1.20.120.1770">
    <property type="match status" value="1"/>
</dbReference>
<dbReference type="InterPro" id="IPR005018">
    <property type="entry name" value="DOMON_domain"/>
</dbReference>
<keyword evidence="6 8" id="KW-1133">Transmembrane helix</keyword>
<dbReference type="EMBL" id="GDJX01025278">
    <property type="protein sequence ID" value="JAT42658.1"/>
    <property type="molecule type" value="Transcribed_RNA"/>
</dbReference>
<feature type="domain" description="DOMON" evidence="10">
    <location>
        <begin position="68"/>
        <end position="183"/>
    </location>
</feature>
<evidence type="ECO:0000256" key="7">
    <source>
        <dbReference type="ARBA" id="ARBA00023136"/>
    </source>
</evidence>
<feature type="domain" description="Cytochrome b561" evidence="11">
    <location>
        <begin position="184"/>
        <end position="377"/>
    </location>
</feature>
<keyword evidence="7 8" id="KW-0472">Membrane</keyword>